<feature type="domain" description="U-box" evidence="6">
    <location>
        <begin position="5"/>
        <end position="80"/>
    </location>
</feature>
<dbReference type="PANTHER" id="PTHR22849:SF133">
    <property type="entry name" value="U-BOX DOMAIN-CONTAINING PROTEIN"/>
    <property type="match status" value="1"/>
</dbReference>
<name>A0ABS8RPM2_DATST</name>
<dbReference type="CDD" id="cd16664">
    <property type="entry name" value="RING-Ubox_PUB"/>
    <property type="match status" value="1"/>
</dbReference>
<dbReference type="Proteomes" id="UP000823775">
    <property type="component" value="Unassembled WGS sequence"/>
</dbReference>
<protein>
    <recommendedName>
        <fullName evidence="5 6">U-box domain-containing protein</fullName>
        <ecNumber evidence="5">2.3.2.27</ecNumber>
    </recommendedName>
    <alternativeName>
        <fullName evidence="5">RING-type E3 ubiquitin transferase PUB</fullName>
    </alternativeName>
</protein>
<dbReference type="SUPFAM" id="SSF48371">
    <property type="entry name" value="ARM repeat"/>
    <property type="match status" value="1"/>
</dbReference>
<comment type="function">
    <text evidence="5">Functions as an E3 ubiquitin ligase.</text>
</comment>
<sequence>MEEVEVPEFFLCPISMQLMRDPVTTSTGISYDRENIEKWLVKFKNTTCPVTKQELLIIDLTPNHNLRRLIQSWCIMNSSHGVERIPTPKPQITKSHVLKLLKESKVSQEMQLSCLRKLRSIAHASESNKKCLESYGIVDFLASIIMKKEVSFLEDSEFMISGGDTLLKNVSSDIVSLKDDSELYKSSCDNSQTPRVFEYLTKASDEALDILFHLNPSNEDLKKFVSEDELFLDSLLHFLKCGNYRSRAYAIMLLKSAFNVADPGQLIGAKQEYFKEILSFLNNKLISQQQATKAALKLLVELCPWGRNRIKAIEVGGVSTLIELLLDTTERRSCELILSILHQLCSCAEGRAELLSHGAGIAIVSKKILRVSQVASDKGVRILCSISKYSATCRVLQEMLQVGVVSKLCLVIQVDSGSKTKEKAKEILRLHSRVWQDSSCLPPHLLSSYPS</sequence>
<dbReference type="InterPro" id="IPR045185">
    <property type="entry name" value="PUB22/23/24-like"/>
</dbReference>
<organism evidence="7 8">
    <name type="scientific">Datura stramonium</name>
    <name type="common">Jimsonweed</name>
    <name type="synonym">Common thornapple</name>
    <dbReference type="NCBI Taxonomy" id="4076"/>
    <lineage>
        <taxon>Eukaryota</taxon>
        <taxon>Viridiplantae</taxon>
        <taxon>Streptophyta</taxon>
        <taxon>Embryophyta</taxon>
        <taxon>Tracheophyta</taxon>
        <taxon>Spermatophyta</taxon>
        <taxon>Magnoliopsida</taxon>
        <taxon>eudicotyledons</taxon>
        <taxon>Gunneridae</taxon>
        <taxon>Pentapetalae</taxon>
        <taxon>asterids</taxon>
        <taxon>lamiids</taxon>
        <taxon>Solanales</taxon>
        <taxon>Solanaceae</taxon>
        <taxon>Solanoideae</taxon>
        <taxon>Datureae</taxon>
        <taxon>Datura</taxon>
    </lineage>
</organism>
<evidence type="ECO:0000256" key="4">
    <source>
        <dbReference type="ARBA" id="ARBA00022786"/>
    </source>
</evidence>
<gene>
    <name evidence="7" type="ORF">HAX54_044156</name>
</gene>
<dbReference type="InterPro" id="IPR016024">
    <property type="entry name" value="ARM-type_fold"/>
</dbReference>
<reference evidence="7 8" key="1">
    <citation type="journal article" date="2021" name="BMC Genomics">
        <title>Datura genome reveals duplications of psychoactive alkaloid biosynthetic genes and high mutation rate following tissue culture.</title>
        <authorList>
            <person name="Rajewski A."/>
            <person name="Carter-House D."/>
            <person name="Stajich J."/>
            <person name="Litt A."/>
        </authorList>
    </citation>
    <scope>NUCLEOTIDE SEQUENCE [LARGE SCALE GENOMIC DNA]</scope>
    <source>
        <strain evidence="7">AR-01</strain>
    </source>
</reference>
<evidence type="ECO:0000313" key="8">
    <source>
        <dbReference type="Proteomes" id="UP000823775"/>
    </source>
</evidence>
<dbReference type="InterPro" id="IPR003613">
    <property type="entry name" value="Ubox_domain"/>
</dbReference>
<dbReference type="Gene3D" id="3.30.40.10">
    <property type="entry name" value="Zinc/RING finger domain, C3HC4 (zinc finger)"/>
    <property type="match status" value="1"/>
</dbReference>
<evidence type="ECO:0000259" key="6">
    <source>
        <dbReference type="PROSITE" id="PS51698"/>
    </source>
</evidence>
<accession>A0ABS8RPM2</accession>
<evidence type="ECO:0000313" key="7">
    <source>
        <dbReference type="EMBL" id="MCD7448552.1"/>
    </source>
</evidence>
<comment type="pathway">
    <text evidence="2 5">Protein modification; protein ubiquitination.</text>
</comment>
<evidence type="ECO:0000256" key="2">
    <source>
        <dbReference type="ARBA" id="ARBA00004906"/>
    </source>
</evidence>
<dbReference type="Pfam" id="PF25598">
    <property type="entry name" value="ARM_PUB"/>
    <property type="match status" value="1"/>
</dbReference>
<dbReference type="InterPro" id="IPR058678">
    <property type="entry name" value="ARM_PUB"/>
</dbReference>
<proteinExistence type="predicted"/>
<dbReference type="InterPro" id="IPR011989">
    <property type="entry name" value="ARM-like"/>
</dbReference>
<comment type="caution">
    <text evidence="7">The sequence shown here is derived from an EMBL/GenBank/DDBJ whole genome shotgun (WGS) entry which is preliminary data.</text>
</comment>
<evidence type="ECO:0000256" key="1">
    <source>
        <dbReference type="ARBA" id="ARBA00000900"/>
    </source>
</evidence>
<dbReference type="InterPro" id="IPR045210">
    <property type="entry name" value="RING-Ubox_PUB"/>
</dbReference>
<dbReference type="PANTHER" id="PTHR22849">
    <property type="entry name" value="WDSAM1 PROTEIN"/>
    <property type="match status" value="1"/>
</dbReference>
<dbReference type="Gene3D" id="1.25.10.10">
    <property type="entry name" value="Leucine-rich Repeat Variant"/>
    <property type="match status" value="1"/>
</dbReference>
<evidence type="ECO:0000256" key="3">
    <source>
        <dbReference type="ARBA" id="ARBA00022679"/>
    </source>
</evidence>
<dbReference type="Pfam" id="PF04564">
    <property type="entry name" value="U-box"/>
    <property type="match status" value="1"/>
</dbReference>
<keyword evidence="8" id="KW-1185">Reference proteome</keyword>
<dbReference type="InterPro" id="IPR013083">
    <property type="entry name" value="Znf_RING/FYVE/PHD"/>
</dbReference>
<comment type="catalytic activity">
    <reaction evidence="1 5">
        <text>S-ubiquitinyl-[E2 ubiquitin-conjugating enzyme]-L-cysteine + [acceptor protein]-L-lysine = [E2 ubiquitin-conjugating enzyme]-L-cysteine + N(6)-ubiquitinyl-[acceptor protein]-L-lysine.</text>
        <dbReference type="EC" id="2.3.2.27"/>
    </reaction>
</comment>
<keyword evidence="3 5" id="KW-0808">Transferase</keyword>
<dbReference type="EMBL" id="JACEIK010000067">
    <property type="protein sequence ID" value="MCD7448552.1"/>
    <property type="molecule type" value="Genomic_DNA"/>
</dbReference>
<dbReference type="SUPFAM" id="SSF57850">
    <property type="entry name" value="RING/U-box"/>
    <property type="match status" value="1"/>
</dbReference>
<keyword evidence="4 5" id="KW-0833">Ubl conjugation pathway</keyword>
<dbReference type="EC" id="2.3.2.27" evidence="5"/>
<dbReference type="SMART" id="SM00504">
    <property type="entry name" value="Ubox"/>
    <property type="match status" value="1"/>
</dbReference>
<dbReference type="PROSITE" id="PS51698">
    <property type="entry name" value="U_BOX"/>
    <property type="match status" value="1"/>
</dbReference>
<evidence type="ECO:0000256" key="5">
    <source>
        <dbReference type="RuleBase" id="RU369093"/>
    </source>
</evidence>